<protein>
    <submittedName>
        <fullName evidence="1">PqqD family protein</fullName>
    </submittedName>
</protein>
<dbReference type="Pfam" id="PF05402">
    <property type="entry name" value="PqqD"/>
    <property type="match status" value="1"/>
</dbReference>
<proteinExistence type="predicted"/>
<keyword evidence="2" id="KW-1185">Reference proteome</keyword>
<dbReference type="Gene3D" id="1.10.10.1150">
    <property type="entry name" value="Coenzyme PQQ synthesis protein D (PqqD)"/>
    <property type="match status" value="1"/>
</dbReference>
<dbReference type="Proteomes" id="UP000291469">
    <property type="component" value="Chromosome"/>
</dbReference>
<organism evidence="1 2">
    <name type="scientific">Egibacter rhizosphaerae</name>
    <dbReference type="NCBI Taxonomy" id="1670831"/>
    <lineage>
        <taxon>Bacteria</taxon>
        <taxon>Bacillati</taxon>
        <taxon>Actinomycetota</taxon>
        <taxon>Nitriliruptoria</taxon>
        <taxon>Egibacterales</taxon>
        <taxon>Egibacteraceae</taxon>
        <taxon>Egibacter</taxon>
    </lineage>
</organism>
<evidence type="ECO:0000313" key="2">
    <source>
        <dbReference type="Proteomes" id="UP000291469"/>
    </source>
</evidence>
<dbReference type="AlphaFoldDB" id="A0A411YGG8"/>
<gene>
    <name evidence="1" type="ORF">ER308_12330</name>
</gene>
<reference evidence="1 2" key="1">
    <citation type="submission" date="2019-01" db="EMBL/GenBank/DDBJ databases">
        <title>Egibacter rhizosphaerae EGI 80759T.</title>
        <authorList>
            <person name="Chen D.-D."/>
            <person name="Tian Y."/>
            <person name="Jiao J.-Y."/>
            <person name="Zhang X.-T."/>
            <person name="Zhang Y.-G."/>
            <person name="Zhang Y."/>
            <person name="Xiao M."/>
            <person name="Shu W.-S."/>
            <person name="Li W.-J."/>
        </authorList>
    </citation>
    <scope>NUCLEOTIDE SEQUENCE [LARGE SCALE GENOMIC DNA]</scope>
    <source>
        <strain evidence="1 2">EGI 80759</strain>
    </source>
</reference>
<sequence length="104" mass="11635">MNLADKSRPAPRGRVTRMAMKLRDSGLSWQVVDDDVVVLDLDGSVYFRVNGTGRVLWERLQQPATVDELVAELTGNYDVDEAQARADVEAFLGDLRTRDLIEDA</sequence>
<name>A0A411YGG8_9ACTN</name>
<dbReference type="OrthoDB" id="3830900at2"/>
<evidence type="ECO:0000313" key="1">
    <source>
        <dbReference type="EMBL" id="QBI20276.1"/>
    </source>
</evidence>
<dbReference type="EMBL" id="CP036402">
    <property type="protein sequence ID" value="QBI20276.1"/>
    <property type="molecule type" value="Genomic_DNA"/>
</dbReference>
<accession>A0A411YGG8</accession>
<dbReference type="InterPro" id="IPR008792">
    <property type="entry name" value="PQQD"/>
</dbReference>
<dbReference type="KEGG" id="erz:ER308_12330"/>
<dbReference type="InterPro" id="IPR041881">
    <property type="entry name" value="PqqD_sf"/>
</dbReference>